<dbReference type="RefSeq" id="WP_338364814.1">
    <property type="nucleotide sequence ID" value="NZ_CAWVOK010000033.1"/>
</dbReference>
<dbReference type="CDD" id="cd19607">
    <property type="entry name" value="GTA_TIM-barrel-like"/>
    <property type="match status" value="1"/>
</dbReference>
<dbReference type="InterPro" id="IPR032876">
    <property type="entry name" value="J_dom"/>
</dbReference>
<dbReference type="Gene3D" id="3.20.20.80">
    <property type="entry name" value="Glycosidases"/>
    <property type="match status" value="1"/>
</dbReference>
<evidence type="ECO:0000313" key="5">
    <source>
        <dbReference type="Proteomes" id="UP001314181"/>
    </source>
</evidence>
<evidence type="ECO:0000259" key="3">
    <source>
        <dbReference type="Pfam" id="PF23666"/>
    </source>
</evidence>
<name>A0ABM9N986_9RICK</name>
<sequence length="1245" mass="138978">MATLALSTVGSIVAGGTGGLLGAITGNYIDRQIFGINKFSEANSIQNTANITIQGATYSKKIPLVFGSMKLAGNIIWALPVKKVPVVENTEGINLFKPRNNFTGVEYMYYATLAIGLCEGEVDSVVRMWANDSPIDMDKINIKIYKGTEEQDPDSTMHSLDKATPAYRGLCYVVITEFPLASYNNQLPTFTFEVSCVKKISKGDNSLDLIKAVNIGPGFGEFSYDTVVQNKISVYQYFDQYHKKGGFTPINSNSNTSKADALLSLDNLSNNFSKLEWISVAIAWFASSVNCGSCSIYPTVEYRDGFTTSPSKWLVAGITRKNARLAFSNSKGELIYGGTVSDKSLISLLEEIRRRGYKIMLNPMIYVEDLQGQGSNKITGSSASVADFFSDNSDYVRFIIHYATITKDKIDCFSIGSSLKGLTSVCDGAKYPGVEGLIKLANNVKNLLGHNVYITYAAGWDEYNSSELDWSMDSLWASDSIDFVGINAYFPLTEKSQSEIGYNIDTIVNGWNSGEGYDYYYADSARKTKQIKYNKKLSAWKNIELWWQSSHQRSDGSNSLWVPKLKKIWFTAYGFSSMDACASQPYVFYNKNNTSPNLPLESWGNVDFQAQYSAIFGTVKRWATSSVVDHMFLWYWDVRPYPFFPALYNVWDDTENWMLSHSIQGKIGSLTLNSIVQYLFKRSGIKVDTLGLADYVHGLIINSEITLGEIIDALRFFYFFDIAQRQDGSVVATSNLTPRHFIISNNDLLWLQDKNVLSIRRVGYSSLPKSIMLNYFSSINNYATITTNAKLDDASSTIKHTKNLTVLMPVALIDAYANSMAEAILEKIWVERNIYLLKLPLQYCYLSIGDVIEFMAGNDKYVLRIVDIRQGSSLRIQAVQHVKQTLYGWAAEVINVNYKSSASIGTPSLIFTVVDLPNVSGIGGLTMAVCSESKDWSGAIVYVARGKDSSFEQLANIETPTTMGFTVNKLGDPDSVCTIDNINSLLVTLHYGLLESVDIDEFLDGANTALVGDEIIQFQSVELLAEDTYKLTNLLRGRLGTEDCVTKHMVNDRFILLDKNAVFFAMNKKDIGSEFIFKTLAIDQMAANSAHTTSLQDINAHNVLKLTYVANALKPYSVVNISSKKNSDKSIDISWVRRCRVNGELRDFVDVALDEDYERYDVDIIKDNTVKRTMQIDVLHNTIKQKTIQMADEKTLDGSCYLKYTYEQQIADFGAEISSLHLSVYQMSSLVGRGLVTNKIIQVPK</sequence>
<protein>
    <submittedName>
        <fullName evidence="4">Host specificity protein</fullName>
    </submittedName>
</protein>
<evidence type="ECO:0000259" key="1">
    <source>
        <dbReference type="Pfam" id="PF13547"/>
    </source>
</evidence>
<dbReference type="Proteomes" id="UP001314181">
    <property type="component" value="Unassembled WGS sequence"/>
</dbReference>
<reference evidence="4 5" key="1">
    <citation type="submission" date="2024-01" db="EMBL/GenBank/DDBJ databases">
        <authorList>
            <person name="Kunselman E."/>
        </authorList>
    </citation>
    <scope>NUCLEOTIDE SEQUENCE [LARGE SCALE GENOMIC DNA]</scope>
    <source>
        <strain evidence="4">2 abalone samples</strain>
    </source>
</reference>
<evidence type="ECO:0000313" key="4">
    <source>
        <dbReference type="EMBL" id="CAK8163526.1"/>
    </source>
</evidence>
<feature type="domain" description="Rcc01698-like C-terminal" evidence="3">
    <location>
        <begin position="962"/>
        <end position="1054"/>
    </location>
</feature>
<dbReference type="Pfam" id="PF13547">
    <property type="entry name" value="GTA_TIM"/>
    <property type="match status" value="1"/>
</dbReference>
<gene>
    <name evidence="4" type="ORF">CAXC1_70052</name>
</gene>
<organism evidence="4 5">
    <name type="scientific">Candidatus Xenohaliotis californiensis</name>
    <dbReference type="NCBI Taxonomy" id="84677"/>
    <lineage>
        <taxon>Bacteria</taxon>
        <taxon>Pseudomonadati</taxon>
        <taxon>Pseudomonadota</taxon>
        <taxon>Alphaproteobacteria</taxon>
        <taxon>Rickettsiales</taxon>
        <taxon>Anaplasmataceae</taxon>
        <taxon>Candidatus Xenohaliotis</taxon>
    </lineage>
</organism>
<feature type="domain" description="GTA TIM-barrel-like" evidence="1">
    <location>
        <begin position="395"/>
        <end position="645"/>
    </location>
</feature>
<keyword evidence="5" id="KW-1185">Reference proteome</keyword>
<dbReference type="InterPro" id="IPR025195">
    <property type="entry name" value="GTA_TIM_dom"/>
</dbReference>
<comment type="caution">
    <text evidence="4">The sequence shown here is derived from an EMBL/GenBank/DDBJ whole genome shotgun (WGS) entry which is preliminary data.</text>
</comment>
<accession>A0ABM9N986</accession>
<proteinExistence type="predicted"/>
<dbReference type="InterPro" id="IPR056490">
    <property type="entry name" value="Rcc01698_C"/>
</dbReference>
<feature type="domain" description="Tip attachment protein J" evidence="2">
    <location>
        <begin position="710"/>
        <end position="868"/>
    </location>
</feature>
<dbReference type="Pfam" id="PF13550">
    <property type="entry name" value="Phage-tail_3"/>
    <property type="match status" value="1"/>
</dbReference>
<dbReference type="Pfam" id="PF23666">
    <property type="entry name" value="Rcc01698_C"/>
    <property type="match status" value="1"/>
</dbReference>
<dbReference type="EMBL" id="CAWVOK010000033">
    <property type="protein sequence ID" value="CAK8163526.1"/>
    <property type="molecule type" value="Genomic_DNA"/>
</dbReference>
<evidence type="ECO:0000259" key="2">
    <source>
        <dbReference type="Pfam" id="PF13550"/>
    </source>
</evidence>